<comment type="caution">
    <text evidence="1">The sequence shown here is derived from an EMBL/GenBank/DDBJ whole genome shotgun (WGS) entry which is preliminary data.</text>
</comment>
<accession>A0ACC8XFD5</accession>
<dbReference type="Proteomes" id="UP000188605">
    <property type="component" value="Unassembled WGS sequence"/>
</dbReference>
<name>A0ACC8XFD5_9FIRM</name>
<keyword evidence="2" id="KW-1185">Reference proteome</keyword>
<sequence>MHRYILKRLLMLIPVIIGVSFLVFFIMALSPGNPARTILGESAPIEAVEALEEELGLNDPIIQRYANYMLDLVQGDMGESYKSGRPVFGEVMSRFPATMQLAAGGMIFAIMLSIPIGIISATKQYSVLDGASMIFALLGVAIPNFWLGLMLIIVFSLNLGWLPSGGMGGWQNFILPVITLGTGCMANITRTTRSSMLEVIRQDYIRTAKAKGVKQKIVIGKHALNNALIPVVTVIGLQFGALLGGAVLTETVFSWPGVGSFLINSIKAKDTPAVMGCVIIFSICFSIVNLLVDILYAYIDPRIKSQYS</sequence>
<protein>
    <submittedName>
        <fullName evidence="1">Peptide ABC transporter permease</fullName>
    </submittedName>
</protein>
<dbReference type="EMBL" id="LJDB01000021">
    <property type="protein sequence ID" value="ONI42099.1"/>
    <property type="molecule type" value="Genomic_DNA"/>
</dbReference>
<evidence type="ECO:0000313" key="2">
    <source>
        <dbReference type="Proteomes" id="UP000188605"/>
    </source>
</evidence>
<evidence type="ECO:0000313" key="1">
    <source>
        <dbReference type="EMBL" id="ONI42099.1"/>
    </source>
</evidence>
<organism evidence="1 2">
    <name type="scientific">Candidatus Epulonipiscium fishelsonii</name>
    <dbReference type="NCBI Taxonomy" id="77094"/>
    <lineage>
        <taxon>Bacteria</taxon>
        <taxon>Bacillati</taxon>
        <taxon>Bacillota</taxon>
        <taxon>Clostridia</taxon>
        <taxon>Lachnospirales</taxon>
        <taxon>Lachnospiraceae</taxon>
        <taxon>Candidatus Epulonipiscium</taxon>
    </lineage>
</organism>
<gene>
    <name evidence="1" type="ORF">AN396_02410</name>
</gene>
<reference evidence="1" key="1">
    <citation type="submission" date="2016-08" db="EMBL/GenBank/DDBJ databases">
        <authorList>
            <person name="Ngugi D.K."/>
            <person name="Miyake S."/>
            <person name="Stingl U."/>
        </authorList>
    </citation>
    <scope>NUCLEOTIDE SEQUENCE</scope>
    <source>
        <strain evidence="1">SCG-B11WGA-EpuloA1</strain>
    </source>
</reference>
<proteinExistence type="predicted"/>